<dbReference type="NCBIfam" id="TIGR04226">
    <property type="entry name" value="RrgB_K2N_iso_D2"/>
    <property type="match status" value="1"/>
</dbReference>
<protein>
    <submittedName>
        <fullName evidence="3">SpaH/EbpB family LPXTG-anchored major pilin</fullName>
    </submittedName>
</protein>
<evidence type="ECO:0000256" key="1">
    <source>
        <dbReference type="SAM" id="Phobius"/>
    </source>
</evidence>
<dbReference type="InterPro" id="IPR013783">
    <property type="entry name" value="Ig-like_fold"/>
</dbReference>
<dbReference type="OrthoDB" id="3199332at2"/>
<dbReference type="NCBIfam" id="NF033902">
    <property type="entry name" value="iso_D2_wall_anc"/>
    <property type="match status" value="1"/>
</dbReference>
<dbReference type="RefSeq" id="WP_152350294.1">
    <property type="nucleotide sequence ID" value="NZ_WBSN01000007.1"/>
</dbReference>
<organism evidence="3 4">
    <name type="scientific">Bifidobacterium avesanii</name>
    <dbReference type="NCBI Taxonomy" id="1798157"/>
    <lineage>
        <taxon>Bacteria</taxon>
        <taxon>Bacillati</taxon>
        <taxon>Actinomycetota</taxon>
        <taxon>Actinomycetes</taxon>
        <taxon>Bifidobacteriales</taxon>
        <taxon>Bifidobacteriaceae</taxon>
        <taxon>Bifidobacterium</taxon>
    </lineage>
</organism>
<feature type="transmembrane region" description="Helical" evidence="1">
    <location>
        <begin position="509"/>
        <end position="532"/>
    </location>
</feature>
<dbReference type="GO" id="GO:0005975">
    <property type="term" value="P:carbohydrate metabolic process"/>
    <property type="evidence" value="ECO:0007669"/>
    <property type="project" value="UniProtKB-ARBA"/>
</dbReference>
<dbReference type="Gene3D" id="2.60.40.10">
    <property type="entry name" value="Immunoglobulins"/>
    <property type="match status" value="1"/>
</dbReference>
<evidence type="ECO:0000313" key="4">
    <source>
        <dbReference type="Proteomes" id="UP000469763"/>
    </source>
</evidence>
<keyword evidence="1" id="KW-1133">Transmembrane helix</keyword>
<sequence>MKGSLLKRGLAALAAFAVGLGGLALGVGSANAVAPQLGTSITLTGSDNQLANSTKFRVLKIASFTANEDGTVTVTTVDDVLETVKSVEPVKTSYTGAATAYGDPIRWLSTQNEAAWRTFADGLAITTVATSATVKTGAYKSSADANRSDKKATLQFTGLEAGLYLLTDANGSVAGVTQSLPILVGTKIGTTGSDVLTHATGEVEVKNTPIPLEKTIVENNKDVDEATKGVGDTVSYKITSQIPDTSKFTSPDENGNKYMFKFTDTLSKGQAYQAGTLTVKVGTQTLTKGTNYTTTPTINSDGKAQQTITIDMSDYVYTAGKSKDTGQGEIITITYDAKLTADATSGSTGNQNKVQLEYSNNPNKITDHGTVDDKTKVYTYDFEFTKVDGNNDPLAGATFTIYTDAKYTTPVQRDGKALTATSTLVDGKAVVKFAGLDEGTYYVKETGVLSGYQDLGVKFKVEIKQNADKSATITFTNETAGLGSSLVQISNDKAVLVVKNITNITQLPVTGGTGIAMFSVIGLLIAGVAVTVELRARATKRQLLA</sequence>
<keyword evidence="1" id="KW-0812">Transmembrane</keyword>
<dbReference type="Proteomes" id="UP000469763">
    <property type="component" value="Unassembled WGS sequence"/>
</dbReference>
<proteinExistence type="predicted"/>
<dbReference type="Gene3D" id="2.60.40.740">
    <property type="match status" value="1"/>
</dbReference>
<accession>A0A7K3TIZ0</accession>
<dbReference type="EMBL" id="WHZY01000008">
    <property type="protein sequence ID" value="NEG78649.1"/>
    <property type="molecule type" value="Genomic_DNA"/>
</dbReference>
<dbReference type="InterPro" id="IPR026466">
    <property type="entry name" value="Fim_isopep_form_D2_dom"/>
</dbReference>
<reference evidence="3 4" key="1">
    <citation type="submission" date="2019-10" db="EMBL/GenBank/DDBJ databases">
        <title>Bifidobacterium from non-human primates.</title>
        <authorList>
            <person name="Modesto M."/>
        </authorList>
    </citation>
    <scope>NUCLEOTIDE SEQUENCE [LARGE SCALE GENOMIC DNA]</scope>
    <source>
        <strain evidence="3 4">TREC</strain>
    </source>
</reference>
<feature type="domain" description="SpaA-like prealbumin fold" evidence="2">
    <location>
        <begin position="382"/>
        <end position="478"/>
    </location>
</feature>
<dbReference type="InterPro" id="IPR048052">
    <property type="entry name" value="FM1-like"/>
</dbReference>
<gene>
    <name evidence="3" type="ORF">GFD22_06645</name>
</gene>
<dbReference type="AlphaFoldDB" id="A0A7K3TIZ0"/>
<evidence type="ECO:0000259" key="2">
    <source>
        <dbReference type="Pfam" id="PF17802"/>
    </source>
</evidence>
<keyword evidence="4" id="KW-1185">Reference proteome</keyword>
<evidence type="ECO:0000313" key="3">
    <source>
        <dbReference type="EMBL" id="NEG78649.1"/>
    </source>
</evidence>
<comment type="caution">
    <text evidence="3">The sequence shown here is derived from an EMBL/GenBank/DDBJ whole genome shotgun (WGS) entry which is preliminary data.</text>
</comment>
<name>A0A7K3TIZ0_9BIFI</name>
<dbReference type="Pfam" id="PF17802">
    <property type="entry name" value="SpaA"/>
    <property type="match status" value="1"/>
</dbReference>
<keyword evidence="1" id="KW-0472">Membrane</keyword>
<dbReference type="InterPro" id="IPR041033">
    <property type="entry name" value="SpaA_PFL_dom_1"/>
</dbReference>